<evidence type="ECO:0000313" key="4">
    <source>
        <dbReference type="Proteomes" id="UP000292274"/>
    </source>
</evidence>
<evidence type="ECO:0000256" key="1">
    <source>
        <dbReference type="SAM" id="MobiDB-lite"/>
    </source>
</evidence>
<keyword evidence="2" id="KW-1133">Transmembrane helix</keyword>
<sequence>MGSVSARNAAARRELAYAVLLCLAGAGLALWAVTRTWVVDAAGPSALDETGSGARLLPWMPALALVGLAGGGAVLATGGWLRRAIGALLTLLGLALAGGGGYGLVADLGDQVSRHWPALTLVGGLLAATGGVLTAARGNRWPAMSARYERRSRQPAEPAGPIRGAGTVDAWEALDRGEDPTVR</sequence>
<feature type="transmembrane region" description="Helical" evidence="2">
    <location>
        <begin position="84"/>
        <end position="104"/>
    </location>
</feature>
<feature type="compositionally biased region" description="Basic and acidic residues" evidence="1">
    <location>
        <begin position="173"/>
        <end position="183"/>
    </location>
</feature>
<evidence type="ECO:0000256" key="2">
    <source>
        <dbReference type="SAM" id="Phobius"/>
    </source>
</evidence>
<evidence type="ECO:0000313" key="3">
    <source>
        <dbReference type="EMBL" id="TCB97981.1"/>
    </source>
</evidence>
<dbReference type="Pfam" id="PF09534">
    <property type="entry name" value="Trp_oprn_chp"/>
    <property type="match status" value="1"/>
</dbReference>
<gene>
    <name evidence="3" type="ORF">E0H26_10320</name>
</gene>
<accession>A0A4R0GQU5</accession>
<dbReference type="OrthoDB" id="3712369at2"/>
<feature type="region of interest" description="Disordered" evidence="1">
    <location>
        <begin position="148"/>
        <end position="183"/>
    </location>
</feature>
<reference evidence="3 4" key="1">
    <citation type="submission" date="2019-02" db="EMBL/GenBank/DDBJ databases">
        <title>Jishengella sp. nov., isolated from a root of Zingiber montanum.</title>
        <authorList>
            <person name="Kuncharoen N."/>
            <person name="Kudo T."/>
            <person name="Masahiro Y."/>
            <person name="Ohkuma M."/>
            <person name="Tanasupawat S."/>
        </authorList>
    </citation>
    <scope>NUCLEOTIDE SEQUENCE [LARGE SCALE GENOMIC DNA]</scope>
    <source>
        <strain evidence="3 4">PLAI 1-1</strain>
    </source>
</reference>
<proteinExistence type="predicted"/>
<organism evidence="3 4">
    <name type="scientific">Micromonospora zingiberis</name>
    <dbReference type="NCBI Taxonomy" id="2053011"/>
    <lineage>
        <taxon>Bacteria</taxon>
        <taxon>Bacillati</taxon>
        <taxon>Actinomycetota</taxon>
        <taxon>Actinomycetes</taxon>
        <taxon>Micromonosporales</taxon>
        <taxon>Micromonosporaceae</taxon>
        <taxon>Micromonospora</taxon>
    </lineage>
</organism>
<dbReference type="InterPro" id="IPR019051">
    <property type="entry name" value="Trp_biosyn_TM_oprn/chp"/>
</dbReference>
<keyword evidence="2" id="KW-0472">Membrane</keyword>
<dbReference type="EMBL" id="SJJR01000005">
    <property type="protein sequence ID" value="TCB97981.1"/>
    <property type="molecule type" value="Genomic_DNA"/>
</dbReference>
<dbReference type="AlphaFoldDB" id="A0A4R0GQU5"/>
<dbReference type="Proteomes" id="UP000292274">
    <property type="component" value="Unassembled WGS sequence"/>
</dbReference>
<protein>
    <submittedName>
        <fullName evidence="3">Trp biosynthesis protein</fullName>
    </submittedName>
</protein>
<comment type="caution">
    <text evidence="3">The sequence shown here is derived from an EMBL/GenBank/DDBJ whole genome shotgun (WGS) entry which is preliminary data.</text>
</comment>
<keyword evidence="4" id="KW-1185">Reference proteome</keyword>
<name>A0A4R0GQU5_9ACTN</name>
<feature type="transmembrane region" description="Helical" evidence="2">
    <location>
        <begin position="116"/>
        <end position="136"/>
    </location>
</feature>
<feature type="transmembrane region" description="Helical" evidence="2">
    <location>
        <begin position="57"/>
        <end position="77"/>
    </location>
</feature>
<keyword evidence="2" id="KW-0812">Transmembrane</keyword>